<keyword evidence="2" id="KW-1185">Reference proteome</keyword>
<accession>A0ABY4LU86</accession>
<organism evidence="1 2">
    <name type="scientific">Flavobacterium humidisoli</name>
    <dbReference type="NCBI Taxonomy" id="2937442"/>
    <lineage>
        <taxon>Bacteria</taxon>
        <taxon>Pseudomonadati</taxon>
        <taxon>Bacteroidota</taxon>
        <taxon>Flavobacteriia</taxon>
        <taxon>Flavobacteriales</taxon>
        <taxon>Flavobacteriaceae</taxon>
        <taxon>Flavobacterium</taxon>
    </lineage>
</organism>
<evidence type="ECO:0000313" key="1">
    <source>
        <dbReference type="EMBL" id="UPZ16647.1"/>
    </source>
</evidence>
<name>A0ABY4LU86_9FLAO</name>
<dbReference type="EMBL" id="CP096829">
    <property type="protein sequence ID" value="UPZ16647.1"/>
    <property type="molecule type" value="Genomic_DNA"/>
</dbReference>
<reference evidence="1 2" key="1">
    <citation type="submission" date="2022-04" db="EMBL/GenBank/DDBJ databases">
        <authorList>
            <person name="Ra J.-S."/>
            <person name="Kim S.-B."/>
        </authorList>
    </citation>
    <scope>NUCLEOTIDE SEQUENCE [LARGE SCALE GENOMIC DNA]</scope>
    <source>
        <strain evidence="1 2">MMS21-Er5</strain>
    </source>
</reference>
<protein>
    <recommendedName>
        <fullName evidence="3">DUF3806 domain-containing protein</fullName>
    </recommendedName>
</protein>
<evidence type="ECO:0008006" key="3">
    <source>
        <dbReference type="Google" id="ProtNLM"/>
    </source>
</evidence>
<dbReference type="RefSeq" id="WP_248728734.1">
    <property type="nucleotide sequence ID" value="NZ_CP096829.1"/>
</dbReference>
<proteinExistence type="predicted"/>
<sequence length="143" mass="17214">MKNIKSYRTINELEREEIDRLANNALTTLKIDCNDENSFILKIMNEFVENYNGNDSEELEKYGYELGSLFGNIIQKEFGWQWFYIDSDDETFYCITSPKEKACCVCHNYFYSILKRDHSNNFRLLFNMIEKEYPKNWKFMVLS</sequence>
<evidence type="ECO:0000313" key="2">
    <source>
        <dbReference type="Proteomes" id="UP000829998"/>
    </source>
</evidence>
<dbReference type="Proteomes" id="UP000829998">
    <property type="component" value="Chromosome"/>
</dbReference>
<gene>
    <name evidence="1" type="ORF">M0M44_04730</name>
</gene>